<comment type="caution">
    <text evidence="5">The sequence shown here is derived from an EMBL/GenBank/DDBJ whole genome shotgun (WGS) entry which is preliminary data.</text>
</comment>
<dbReference type="AlphaFoldDB" id="A0A8J3ZD04"/>
<dbReference type="InterPro" id="IPR001434">
    <property type="entry name" value="OmcB-like_DUF11"/>
</dbReference>
<accession>A0A8J3ZD04</accession>
<evidence type="ECO:0000256" key="2">
    <source>
        <dbReference type="SAM" id="Phobius"/>
    </source>
</evidence>
<dbReference type="Gene3D" id="2.60.40.10">
    <property type="entry name" value="Immunoglobulins"/>
    <property type="match status" value="1"/>
</dbReference>
<dbReference type="EMBL" id="BOPG01000069">
    <property type="protein sequence ID" value="GIJ61697.1"/>
    <property type="molecule type" value="Genomic_DNA"/>
</dbReference>
<dbReference type="Proteomes" id="UP000612585">
    <property type="component" value="Unassembled WGS sequence"/>
</dbReference>
<dbReference type="InterPro" id="IPR013783">
    <property type="entry name" value="Ig-like_fold"/>
</dbReference>
<feature type="transmembrane region" description="Helical" evidence="2">
    <location>
        <begin position="474"/>
        <end position="495"/>
    </location>
</feature>
<gene>
    <name evidence="5" type="ORF">Vau01_092130</name>
</gene>
<dbReference type="Pfam" id="PF01345">
    <property type="entry name" value="DUF11"/>
    <property type="match status" value="2"/>
</dbReference>
<feature type="region of interest" description="Disordered" evidence="1">
    <location>
        <begin position="132"/>
        <end position="154"/>
    </location>
</feature>
<name>A0A8J3ZD04_9ACTN</name>
<organism evidence="5 6">
    <name type="scientific">Virgisporangium aurantiacum</name>
    <dbReference type="NCBI Taxonomy" id="175570"/>
    <lineage>
        <taxon>Bacteria</taxon>
        <taxon>Bacillati</taxon>
        <taxon>Actinomycetota</taxon>
        <taxon>Actinomycetes</taxon>
        <taxon>Micromonosporales</taxon>
        <taxon>Micromonosporaceae</taxon>
        <taxon>Virgisporangium</taxon>
    </lineage>
</organism>
<evidence type="ECO:0000313" key="6">
    <source>
        <dbReference type="Proteomes" id="UP000612585"/>
    </source>
</evidence>
<feature type="domain" description="DUF11" evidence="4">
    <location>
        <begin position="54"/>
        <end position="153"/>
    </location>
</feature>
<protein>
    <recommendedName>
        <fullName evidence="4">DUF11 domain-containing protein</fullName>
    </recommendedName>
</protein>
<feature type="compositionally biased region" description="Polar residues" evidence="1">
    <location>
        <begin position="137"/>
        <end position="150"/>
    </location>
</feature>
<sequence>MGLLRNRSLVVTGAVAAAVLLAAPPAFAEPAGADVEFRVVGNTVVEAVGKPVFVQLANKGPDTADNIVVKVDISKVDTDKVEARTPAGCSDPDGGIFLCSVGSLTPGETNTGFSPFDIISVRKLNSGESGAAGSFSVEVTSDTPDPNPGNNKKVDVPLTVKPWAYDLNVAVQDIWAAQSGEPNPVKPGDEAPFVAQFSNTGDATALDPVWQVSLPPYVTFVREDASWAGESKTTEFCTFNAPRTVASCKAAGVAIPRNFVFGSAFTVRVAKDAPGPAALTGGIADGGALGILKDAPPPPEEAVSLAASKGLKLSTMTAQQRSAVDGGDDADPSDNGAFFSAHVAANGADLAVTATSASGAVGAVVKITVTVENHGDASSPDTTLTVTAPTGTELVDMPTNCVFVTAGKVGKCEGLLSAGEKSAGQFSFKIASTSVAKDGKAHIEGPLFDRNPANNDAAIVITIDNGLPITGAKVSVIAGTGVAVLLAGALLFFLARRRRVELVTPSRDA</sequence>
<keyword evidence="2" id="KW-0472">Membrane</keyword>
<dbReference type="RefSeq" id="WP_204006806.1">
    <property type="nucleotide sequence ID" value="NZ_BOPG01000069.1"/>
</dbReference>
<dbReference type="GO" id="GO:0005975">
    <property type="term" value="P:carbohydrate metabolic process"/>
    <property type="evidence" value="ECO:0007669"/>
    <property type="project" value="UniProtKB-ARBA"/>
</dbReference>
<proteinExistence type="predicted"/>
<evidence type="ECO:0000259" key="4">
    <source>
        <dbReference type="Pfam" id="PF01345"/>
    </source>
</evidence>
<feature type="domain" description="DUF11" evidence="4">
    <location>
        <begin position="349"/>
        <end position="459"/>
    </location>
</feature>
<reference evidence="5" key="1">
    <citation type="submission" date="2021-01" db="EMBL/GenBank/DDBJ databases">
        <title>Whole genome shotgun sequence of Virgisporangium aurantiacum NBRC 16421.</title>
        <authorList>
            <person name="Komaki H."/>
            <person name="Tamura T."/>
        </authorList>
    </citation>
    <scope>NUCLEOTIDE SEQUENCE</scope>
    <source>
        <strain evidence="5">NBRC 16421</strain>
    </source>
</reference>
<feature type="signal peptide" evidence="3">
    <location>
        <begin position="1"/>
        <end position="28"/>
    </location>
</feature>
<evidence type="ECO:0000313" key="5">
    <source>
        <dbReference type="EMBL" id="GIJ61697.1"/>
    </source>
</evidence>
<keyword evidence="3" id="KW-0732">Signal</keyword>
<keyword evidence="6" id="KW-1185">Reference proteome</keyword>
<feature type="chain" id="PRO_5035146252" description="DUF11 domain-containing protein" evidence="3">
    <location>
        <begin position="29"/>
        <end position="509"/>
    </location>
</feature>
<evidence type="ECO:0000256" key="3">
    <source>
        <dbReference type="SAM" id="SignalP"/>
    </source>
</evidence>
<keyword evidence="2" id="KW-1133">Transmembrane helix</keyword>
<keyword evidence="2" id="KW-0812">Transmembrane</keyword>
<evidence type="ECO:0000256" key="1">
    <source>
        <dbReference type="SAM" id="MobiDB-lite"/>
    </source>
</evidence>